<feature type="transmembrane region" description="Helical" evidence="2">
    <location>
        <begin position="137"/>
        <end position="155"/>
    </location>
</feature>
<dbReference type="EC" id="3.1.3.27" evidence="1"/>
<proteinExistence type="predicted"/>
<dbReference type="AlphaFoldDB" id="A8F2N5"/>
<keyword evidence="1" id="KW-0442">Lipid degradation</keyword>
<keyword evidence="1 2" id="KW-0472">Membrane</keyword>
<keyword evidence="5" id="KW-1185">Reference proteome</keyword>
<evidence type="ECO:0000256" key="2">
    <source>
        <dbReference type="SAM" id="Phobius"/>
    </source>
</evidence>
<evidence type="ECO:0000313" key="4">
    <source>
        <dbReference type="EMBL" id="ABV85171.1"/>
    </source>
</evidence>
<keyword evidence="1" id="KW-1208">Phospholipid metabolism</keyword>
<dbReference type="CDD" id="cd06971">
    <property type="entry name" value="PgpA"/>
    <property type="match status" value="1"/>
</dbReference>
<dbReference type="Pfam" id="PF04608">
    <property type="entry name" value="PgpA"/>
    <property type="match status" value="1"/>
</dbReference>
<dbReference type="KEGG" id="rms:RMA_1185"/>
<comment type="function">
    <text evidence="1">Lipid phosphatase which dephosphorylates phosphatidylglycerophosphate (PGP) to phosphatidylglycerol (PG).</text>
</comment>
<dbReference type="GO" id="GO:0005886">
    <property type="term" value="C:plasma membrane"/>
    <property type="evidence" value="ECO:0007669"/>
    <property type="project" value="UniProtKB-SubCell"/>
</dbReference>
<comment type="cofactor">
    <cofactor evidence="1">
        <name>Mg(2+)</name>
        <dbReference type="ChEBI" id="CHEBI:18420"/>
    </cofactor>
</comment>
<protein>
    <recommendedName>
        <fullName evidence="1">Phosphatidylglycerophosphatase A</fullName>
        <ecNumber evidence="1">3.1.3.27</ecNumber>
    </recommendedName>
    <alternativeName>
        <fullName evidence="1">Phosphatidylglycerolphosphate phosphatase A</fullName>
    </alternativeName>
</protein>
<sequence length="203" mass="23364">MIKEMFTKKQFSEFFATFFYIGKIKYCPGTFGSITAFPLTYFLIYFIVNNKIIIPFLSLTLGEAQLVSIFIISFSLCLILLILGTYFTKIYLNHTNSEDPKEVVIDEVVGQMLTIVLVFFSALFANESYLIKYFSPLTINIILLFVLPFCLFRFFDIVKPWPINWLDKNIKGSIGVMLDDLLAAIFAAVTQYAIIFVLIDIRQ</sequence>
<dbReference type="InterPro" id="IPR007686">
    <property type="entry name" value="YutG/PgpA"/>
</dbReference>
<evidence type="ECO:0000313" key="5">
    <source>
        <dbReference type="Proteomes" id="UP000001311"/>
    </source>
</evidence>
<name>A8F2N5_RICM5</name>
<dbReference type="InterPro" id="IPR026037">
    <property type="entry name" value="PgpA"/>
</dbReference>
<dbReference type="PANTHER" id="PTHR36305">
    <property type="entry name" value="PHOSPHATIDYLGLYCEROPHOSPHATASE A"/>
    <property type="match status" value="1"/>
</dbReference>
<accession>A8F2N5</accession>
<comment type="pathway">
    <text evidence="1">Phospholipid metabolism; phosphatidylglycerol biosynthesis; phosphatidylglycerol from CDP-diacylglycerol: step 2/2.</text>
</comment>
<keyword evidence="1 2" id="KW-0812">Transmembrane</keyword>
<evidence type="ECO:0000259" key="3">
    <source>
        <dbReference type="Pfam" id="PF04608"/>
    </source>
</evidence>
<keyword evidence="1" id="KW-0595">Phospholipid degradation</keyword>
<feature type="domain" description="YutG/PgpA" evidence="3">
    <location>
        <begin position="14"/>
        <end position="193"/>
    </location>
</feature>
<keyword evidence="1" id="KW-0997">Cell inner membrane</keyword>
<keyword evidence="1" id="KW-1003">Cell membrane</keyword>
<dbReference type="GO" id="GO:0006655">
    <property type="term" value="P:phosphatidylglycerol biosynthetic process"/>
    <property type="evidence" value="ECO:0007669"/>
    <property type="project" value="UniProtKB-UniPathway"/>
</dbReference>
<dbReference type="PIRSF" id="PIRSF006162">
    <property type="entry name" value="PgpA"/>
    <property type="match status" value="1"/>
</dbReference>
<feature type="transmembrane region" description="Helical" evidence="2">
    <location>
        <begin position="108"/>
        <end position="125"/>
    </location>
</feature>
<gene>
    <name evidence="4" type="primary">pgpA</name>
    <name evidence="4" type="ordered locus">RMA_1185</name>
</gene>
<keyword evidence="1" id="KW-0479">Metal-binding</keyword>
<dbReference type="UniPathway" id="UPA00084">
    <property type="reaction ID" value="UER00504"/>
</dbReference>
<dbReference type="EMBL" id="CP000683">
    <property type="protein sequence ID" value="ABV85171.1"/>
    <property type="molecule type" value="Genomic_DNA"/>
</dbReference>
<dbReference type="GO" id="GO:0009395">
    <property type="term" value="P:phospholipid catabolic process"/>
    <property type="evidence" value="ECO:0007669"/>
    <property type="project" value="UniProtKB-KW"/>
</dbReference>
<dbReference type="GO" id="GO:0008962">
    <property type="term" value="F:phosphatidylglycerophosphatase activity"/>
    <property type="evidence" value="ECO:0007669"/>
    <property type="project" value="UniProtKB-EC"/>
</dbReference>
<keyword evidence="1" id="KW-0378">Hydrolase</keyword>
<comment type="catalytic activity">
    <reaction evidence="1">
        <text>a 1,2-diacyl-sn-glycero-3-phospho-(1'-sn-glycero-3'-phosphate) + H2O = a 1,2-diacyl-sn-glycero-3-phospho-(1'-sn-glycerol) + phosphate</text>
        <dbReference type="Rhea" id="RHEA:33751"/>
        <dbReference type="ChEBI" id="CHEBI:15377"/>
        <dbReference type="ChEBI" id="CHEBI:43474"/>
        <dbReference type="ChEBI" id="CHEBI:60110"/>
        <dbReference type="ChEBI" id="CHEBI:64716"/>
        <dbReference type="EC" id="3.1.3.27"/>
    </reaction>
</comment>
<dbReference type="GO" id="GO:0046872">
    <property type="term" value="F:metal ion binding"/>
    <property type="evidence" value="ECO:0007669"/>
    <property type="project" value="UniProtKB-KW"/>
</dbReference>
<dbReference type="Proteomes" id="UP000001311">
    <property type="component" value="Chromosome"/>
</dbReference>
<comment type="subcellular location">
    <subcellularLocation>
        <location evidence="1">Cell inner membrane</location>
        <topology evidence="1">Multi-pass membrane protein</topology>
    </subcellularLocation>
</comment>
<organism evidence="4 5">
    <name type="scientific">Rickettsia massiliae (strain Mtu5)</name>
    <dbReference type="NCBI Taxonomy" id="416276"/>
    <lineage>
        <taxon>Bacteria</taxon>
        <taxon>Pseudomonadati</taxon>
        <taxon>Pseudomonadota</taxon>
        <taxon>Alphaproteobacteria</taxon>
        <taxon>Rickettsiales</taxon>
        <taxon>Rickettsiaceae</taxon>
        <taxon>Rickettsieae</taxon>
        <taxon>Rickettsia</taxon>
        <taxon>spotted fever group</taxon>
    </lineage>
</organism>
<keyword evidence="1" id="KW-0443">Lipid metabolism</keyword>
<evidence type="ECO:0000256" key="1">
    <source>
        <dbReference type="PIRNR" id="PIRNR006162"/>
    </source>
</evidence>
<dbReference type="PANTHER" id="PTHR36305:SF1">
    <property type="entry name" value="PHOSPHATIDYLGLYCEROPHOSPHATASE A"/>
    <property type="match status" value="1"/>
</dbReference>
<keyword evidence="2" id="KW-1133">Transmembrane helix</keyword>
<feature type="transmembrane region" description="Helical" evidence="2">
    <location>
        <begin position="39"/>
        <end position="59"/>
    </location>
</feature>
<dbReference type="InterPro" id="IPR036681">
    <property type="entry name" value="PgpA-like_sf"/>
</dbReference>
<reference evidence="4 5" key="1">
    <citation type="journal article" date="2007" name="Genome Res.">
        <title>Lateral gene transfer between obligate intracellular bacteria: evidence from the Rickettsia massiliae genome.</title>
        <authorList>
            <person name="Blanc G."/>
            <person name="Ogata H."/>
            <person name="Robert C."/>
            <person name="Audic S."/>
            <person name="Claverie J.-M."/>
            <person name="Raoult D."/>
        </authorList>
    </citation>
    <scope>NUCLEOTIDE SEQUENCE [LARGE SCALE GENOMIC DNA]</scope>
    <source>
        <strain evidence="5">Mtu5</strain>
    </source>
</reference>
<feature type="transmembrane region" description="Helical" evidence="2">
    <location>
        <begin position="66"/>
        <end position="88"/>
    </location>
</feature>
<keyword evidence="1" id="KW-0460">Magnesium</keyword>
<feature type="transmembrane region" description="Helical" evidence="2">
    <location>
        <begin position="181"/>
        <end position="199"/>
    </location>
</feature>
<dbReference type="HOGENOM" id="CLU_103734_1_0_5"/>
<dbReference type="SUPFAM" id="SSF101307">
    <property type="entry name" value="YutG-like"/>
    <property type="match status" value="1"/>
</dbReference>